<keyword evidence="10" id="KW-1185">Reference proteome</keyword>
<evidence type="ECO:0000256" key="4">
    <source>
        <dbReference type="PROSITE-ProRule" id="PRU00703"/>
    </source>
</evidence>
<dbReference type="SUPFAM" id="SSF54631">
    <property type="entry name" value="CBS-domain pair"/>
    <property type="match status" value="2"/>
</dbReference>
<dbReference type="PROSITE" id="PS51371">
    <property type="entry name" value="CBS"/>
    <property type="match status" value="4"/>
</dbReference>
<dbReference type="InterPro" id="IPR046342">
    <property type="entry name" value="CBS_dom_sf"/>
</dbReference>
<feature type="domain" description="CBS" evidence="5">
    <location>
        <begin position="142"/>
        <end position="203"/>
    </location>
</feature>
<dbReference type="EMBL" id="CATOUU010000807">
    <property type="protein sequence ID" value="CAI9950209.1"/>
    <property type="molecule type" value="Genomic_DNA"/>
</dbReference>
<comment type="caution">
    <text evidence="6">The sequence shown here is derived from an EMBL/GenBank/DDBJ whole genome shotgun (WGS) entry which is preliminary data.</text>
</comment>
<protein>
    <submittedName>
        <fullName evidence="6">Gamma-1 subunit</fullName>
    </submittedName>
</protein>
<evidence type="ECO:0000259" key="5">
    <source>
        <dbReference type="PROSITE" id="PS51371"/>
    </source>
</evidence>
<dbReference type="AlphaFoldDB" id="A0AA86NLX2"/>
<evidence type="ECO:0000313" key="7">
    <source>
        <dbReference type="EMBL" id="CAI9950209.1"/>
    </source>
</evidence>
<evidence type="ECO:0000313" key="8">
    <source>
        <dbReference type="EMBL" id="CAL6044441.1"/>
    </source>
</evidence>
<feature type="domain" description="CBS" evidence="5">
    <location>
        <begin position="286"/>
        <end position="346"/>
    </location>
</feature>
<dbReference type="EMBL" id="CAXDID020000160">
    <property type="protein sequence ID" value="CAL6044441.1"/>
    <property type="molecule type" value="Genomic_DNA"/>
</dbReference>
<name>A0AA86NLX2_9EUKA</name>
<accession>A0AA86NLX2</accession>
<feature type="domain" description="CBS" evidence="5">
    <location>
        <begin position="215"/>
        <end position="272"/>
    </location>
</feature>
<reference evidence="6" key="1">
    <citation type="submission" date="2023-06" db="EMBL/GenBank/DDBJ databases">
        <authorList>
            <person name="Kurt Z."/>
        </authorList>
    </citation>
    <scope>NUCLEOTIDE SEQUENCE</scope>
</reference>
<gene>
    <name evidence="7" type="ORF">HINF_LOCUS37854</name>
    <name evidence="8" type="ORF">HINF_LOCUS40560</name>
    <name evidence="9" type="ORF">HINF_LOCUS63063</name>
    <name evidence="6" type="ORF">HINF_LOCUS9292</name>
</gene>
<dbReference type="EMBL" id="CAXDID020000391">
    <property type="protein sequence ID" value="CAL6086228.1"/>
    <property type="molecule type" value="Genomic_DNA"/>
</dbReference>
<dbReference type="EMBL" id="CATOUU010000227">
    <property type="protein sequence ID" value="CAI9921647.1"/>
    <property type="molecule type" value="Genomic_DNA"/>
</dbReference>
<dbReference type="InterPro" id="IPR050511">
    <property type="entry name" value="AMPK_gamma/SDS23_families"/>
</dbReference>
<evidence type="ECO:0000256" key="1">
    <source>
        <dbReference type="ARBA" id="ARBA00006750"/>
    </source>
</evidence>
<dbReference type="PANTHER" id="PTHR13780">
    <property type="entry name" value="AMP-ACTIVATED PROTEIN KINASE, GAMMA REGULATORY SUBUNIT"/>
    <property type="match status" value="1"/>
</dbReference>
<evidence type="ECO:0000256" key="3">
    <source>
        <dbReference type="ARBA" id="ARBA00023122"/>
    </source>
</evidence>
<dbReference type="Pfam" id="PF00571">
    <property type="entry name" value="CBS"/>
    <property type="match status" value="4"/>
</dbReference>
<keyword evidence="2" id="KW-0677">Repeat</keyword>
<dbReference type="PANTHER" id="PTHR13780:SF35">
    <property type="entry name" value="LD22662P"/>
    <property type="match status" value="1"/>
</dbReference>
<evidence type="ECO:0000313" key="10">
    <source>
        <dbReference type="Proteomes" id="UP001642409"/>
    </source>
</evidence>
<comment type="similarity">
    <text evidence="1">Belongs to the 5'-AMP-activated protein kinase gamma subunit family.</text>
</comment>
<dbReference type="Proteomes" id="UP001642409">
    <property type="component" value="Unassembled WGS sequence"/>
</dbReference>
<proteinExistence type="inferred from homology"/>
<reference evidence="8 10" key="2">
    <citation type="submission" date="2024-07" db="EMBL/GenBank/DDBJ databases">
        <authorList>
            <person name="Akdeniz Z."/>
        </authorList>
    </citation>
    <scope>NUCLEOTIDE SEQUENCE [LARGE SCALE GENOMIC DNA]</scope>
</reference>
<sequence>MTLQQIQEQAAAQQNQKQFDQLPIQQQFPTVIEFFKQFTAYHLMPTSARVLTIDADTSVYRAFRIMGDNSVSSAYVWDRNTQLYTSVLTATDIMNACIIVYNTFFSSKATHDPIEFARRNNIQFEKQIGIQDLLQHISIGTVKRKQQLILTHTNTTLYDAIDRMVEKNVHRLPVIDNDGSIVLSLTYRQICRFLVSKFRFNSTILQKTVIDAGVAIKDFCTVDVDYSVYDTIQTLLKNNLSMVPVLNKDGKLYDVFSKYDFQTIGNSGIIDLEQKVTKIIDERPAYVEGCITMPVSCTIGQLLRQIADKNLHRMMLVDDKDEKKLVAVVSLRHVLKYLTKTEIYEEDQQIGSYQSIAGSLKNSLQQFEQPASSMRETDQLPEDDQDWRLFQRLNADEQY</sequence>
<evidence type="ECO:0000313" key="9">
    <source>
        <dbReference type="EMBL" id="CAL6086228.1"/>
    </source>
</evidence>
<evidence type="ECO:0000256" key="2">
    <source>
        <dbReference type="ARBA" id="ARBA00022737"/>
    </source>
</evidence>
<feature type="domain" description="CBS" evidence="5">
    <location>
        <begin position="44"/>
        <end position="107"/>
    </location>
</feature>
<evidence type="ECO:0000313" key="6">
    <source>
        <dbReference type="EMBL" id="CAI9921647.1"/>
    </source>
</evidence>
<dbReference type="InterPro" id="IPR000644">
    <property type="entry name" value="CBS_dom"/>
</dbReference>
<keyword evidence="3 4" id="KW-0129">CBS domain</keyword>
<dbReference type="SMART" id="SM00116">
    <property type="entry name" value="CBS"/>
    <property type="match status" value="4"/>
</dbReference>
<dbReference type="Gene3D" id="3.10.580.10">
    <property type="entry name" value="CBS-domain"/>
    <property type="match status" value="2"/>
</dbReference>
<organism evidence="6">
    <name type="scientific">Hexamita inflata</name>
    <dbReference type="NCBI Taxonomy" id="28002"/>
    <lineage>
        <taxon>Eukaryota</taxon>
        <taxon>Metamonada</taxon>
        <taxon>Diplomonadida</taxon>
        <taxon>Hexamitidae</taxon>
        <taxon>Hexamitinae</taxon>
        <taxon>Hexamita</taxon>
    </lineage>
</organism>